<dbReference type="SMART" id="SM00237">
    <property type="entry name" value="Calx_beta"/>
    <property type="match status" value="2"/>
</dbReference>
<dbReference type="PANTHER" id="PTHR11878:SF65">
    <property type="entry name" value="NA_CA-EXCHANGE PROTEIN, ISOFORM G"/>
    <property type="match status" value="1"/>
</dbReference>
<dbReference type="Gene3D" id="2.60.40.2030">
    <property type="match status" value="2"/>
</dbReference>
<dbReference type="PANTHER" id="PTHR11878">
    <property type="entry name" value="SODIUM/CALCIUM EXCHANGER"/>
    <property type="match status" value="1"/>
</dbReference>
<dbReference type="GO" id="GO:0030001">
    <property type="term" value="P:metal ion transport"/>
    <property type="evidence" value="ECO:0007669"/>
    <property type="project" value="TreeGrafter"/>
</dbReference>
<dbReference type="InterPro" id="IPR038081">
    <property type="entry name" value="CalX-like_sf"/>
</dbReference>
<dbReference type="Proteomes" id="UP000636453">
    <property type="component" value="Unassembled WGS sequence"/>
</dbReference>
<keyword evidence="3" id="KW-0106">Calcium</keyword>
<feature type="domain" description="Calx-beta" evidence="5">
    <location>
        <begin position="436"/>
        <end position="538"/>
    </location>
</feature>
<evidence type="ECO:0000256" key="2">
    <source>
        <dbReference type="ARBA" id="ARBA00022737"/>
    </source>
</evidence>
<evidence type="ECO:0000256" key="4">
    <source>
        <dbReference type="ARBA" id="ARBA00023065"/>
    </source>
</evidence>
<keyword evidence="7" id="KW-1185">Reference proteome</keyword>
<dbReference type="EMBL" id="BNCF01000003">
    <property type="protein sequence ID" value="GHE28602.1"/>
    <property type="molecule type" value="Genomic_DNA"/>
</dbReference>
<evidence type="ECO:0000313" key="6">
    <source>
        <dbReference type="EMBL" id="GHE28602.1"/>
    </source>
</evidence>
<dbReference type="GO" id="GO:0016020">
    <property type="term" value="C:membrane"/>
    <property type="evidence" value="ECO:0007669"/>
    <property type="project" value="InterPro"/>
</dbReference>
<dbReference type="SUPFAM" id="SSF141072">
    <property type="entry name" value="CalX-like"/>
    <property type="match status" value="2"/>
</dbReference>
<dbReference type="GO" id="GO:0008237">
    <property type="term" value="F:metallopeptidase activity"/>
    <property type="evidence" value="ECO:0007669"/>
    <property type="project" value="InterPro"/>
</dbReference>
<evidence type="ECO:0000259" key="5">
    <source>
        <dbReference type="SMART" id="SM00237"/>
    </source>
</evidence>
<reference evidence="6" key="1">
    <citation type="journal article" date="2014" name="Int. J. Syst. Evol. Microbiol.">
        <title>Complete genome sequence of Corynebacterium casei LMG S-19264T (=DSM 44701T), isolated from a smear-ripened cheese.</title>
        <authorList>
            <consortium name="US DOE Joint Genome Institute (JGI-PGF)"/>
            <person name="Walter F."/>
            <person name="Albersmeier A."/>
            <person name="Kalinowski J."/>
            <person name="Ruckert C."/>
        </authorList>
    </citation>
    <scope>NUCLEOTIDE SEQUENCE</scope>
    <source>
        <strain evidence="6">KCTC 32020</strain>
    </source>
</reference>
<dbReference type="Gene3D" id="3.40.390.10">
    <property type="entry name" value="Collagenase (Catalytic Domain)"/>
    <property type="match status" value="1"/>
</dbReference>
<accession>A0A918YXA9</accession>
<proteinExistence type="predicted"/>
<keyword evidence="4" id="KW-0406">Ion transport</keyword>
<keyword evidence="1" id="KW-0732">Signal</keyword>
<protein>
    <recommendedName>
        <fullName evidence="5">Calx-beta domain-containing protein</fullName>
    </recommendedName>
</protein>
<dbReference type="GO" id="GO:0007154">
    <property type="term" value="P:cell communication"/>
    <property type="evidence" value="ECO:0007669"/>
    <property type="project" value="InterPro"/>
</dbReference>
<dbReference type="InterPro" id="IPR051171">
    <property type="entry name" value="CaCA"/>
</dbReference>
<dbReference type="Pfam" id="PF13583">
    <property type="entry name" value="Reprolysin_4"/>
    <property type="match status" value="1"/>
</dbReference>
<dbReference type="InterPro" id="IPR024079">
    <property type="entry name" value="MetalloPept_cat_dom_sf"/>
</dbReference>
<dbReference type="OrthoDB" id="1114329at2"/>
<comment type="caution">
    <text evidence="6">The sequence shown here is derived from an EMBL/GenBank/DDBJ whole genome shotgun (WGS) entry which is preliminary data.</text>
</comment>
<evidence type="ECO:0000256" key="1">
    <source>
        <dbReference type="ARBA" id="ARBA00022729"/>
    </source>
</evidence>
<dbReference type="Pfam" id="PF03160">
    <property type="entry name" value="Calx-beta"/>
    <property type="match status" value="2"/>
</dbReference>
<reference evidence="6" key="2">
    <citation type="submission" date="2020-09" db="EMBL/GenBank/DDBJ databases">
        <authorList>
            <person name="Sun Q."/>
            <person name="Kim S."/>
        </authorList>
    </citation>
    <scope>NUCLEOTIDE SEQUENCE</scope>
    <source>
        <strain evidence="6">KCTC 32020</strain>
    </source>
</reference>
<keyword evidence="4" id="KW-0813">Transport</keyword>
<dbReference type="AlphaFoldDB" id="A0A918YXA9"/>
<sequence length="863" mass="91208">MGIKERIAGAVLLAACTGFVAWLGLRWATDGGVGSEGHALTASRNTSGPPLRVELKNGRGAHVARLVATIASARPGTWLEVVGADGVVSSGRIEKRVHDERGNLHVIARVDTSVGPQAAVLTVGSGAIVFGVIPREDGRAWLVTTTPTGMDVMAAGGLVPPGATPLEVQPDFVLPPAAGTPAVASVAFGTRPSRAAAGPVASAVAAAPDPVEIDVLVVYTNDLVELRGSQAAAETEVAHLIAVANQAYEDSSTGIRFRLVGLDRVDFDPDATNDAALRAITSDTIVGVRISERRKALEADLVAMIRPYTSSRGSCGIAWLNGHEFSSNWMSPVYGYSVSNVAPCGPHVLAHELGHNLGSAHDRETQSSSGKLQYGAYPFSFGYRQSASPAFATVMAYAQYDQPWVGYFSSPELTRCGAPCGVAGLADNVRSLRANATRVAAFAGPKGTLALVDAEGLEGDADETYVPVRVFRYATPDSPTVSFRVIVDGGTATEGVDYRLASSTVLTIPAGESEATTGVFLLPDRVIEGVETIRLVLTDVTGAAVHRGAATVLVIDDDPRPVVRGRIRIPPSVSLPPSVPIPINVSNVPFPGMATTVLAYPPDYRYEVAAPRGYPVVLEPKPPSPLAGQPYAIGEVQGDRVIDLRVERGVVISGRVRFPAGSTPPQGVFVEATRAVDDTYLGATSIYAEAPEFRYEYVAPRNAWVTLSVSAEPPLAPYRWINTWVNEDIQHDILLSGRPSLAPWNTALVDPDSGVRVNSSIVLSLSAPAPPGGVRVRYRSEDGTARAGEDYEPIAGEVTIPEGSRGGYIDYAVMGDDRLEGDEYFLLHVDTADAVDNVRPLHRVRIRETPVFMSTPLPPDPAP</sequence>
<dbReference type="SUPFAM" id="SSF55486">
    <property type="entry name" value="Metalloproteases ('zincins'), catalytic domain"/>
    <property type="match status" value="1"/>
</dbReference>
<organism evidence="6 7">
    <name type="scientific">Vulcaniibacterium thermophilum</name>
    <dbReference type="NCBI Taxonomy" id="1169913"/>
    <lineage>
        <taxon>Bacteria</taxon>
        <taxon>Pseudomonadati</taxon>
        <taxon>Pseudomonadota</taxon>
        <taxon>Gammaproteobacteria</taxon>
        <taxon>Lysobacterales</taxon>
        <taxon>Lysobacteraceae</taxon>
        <taxon>Vulcaniibacterium</taxon>
    </lineage>
</organism>
<dbReference type="InterPro" id="IPR003644">
    <property type="entry name" value="Calx_beta"/>
</dbReference>
<feature type="domain" description="Calx-beta" evidence="5">
    <location>
        <begin position="746"/>
        <end position="830"/>
    </location>
</feature>
<keyword evidence="2" id="KW-0677">Repeat</keyword>
<evidence type="ECO:0000256" key="3">
    <source>
        <dbReference type="ARBA" id="ARBA00022837"/>
    </source>
</evidence>
<name>A0A918YXA9_9GAMM</name>
<gene>
    <name evidence="6" type="ORF">GCM10007167_07790</name>
</gene>
<evidence type="ECO:0000313" key="7">
    <source>
        <dbReference type="Proteomes" id="UP000636453"/>
    </source>
</evidence>